<dbReference type="InterPro" id="IPR000890">
    <property type="entry name" value="Aliphatic_acid_kin_short-chain"/>
</dbReference>
<protein>
    <recommendedName>
        <fullName evidence="7">Acetate kinase</fullName>
    </recommendedName>
</protein>
<evidence type="ECO:0000256" key="1">
    <source>
        <dbReference type="ARBA" id="ARBA00022679"/>
    </source>
</evidence>
<evidence type="ECO:0000256" key="2">
    <source>
        <dbReference type="ARBA" id="ARBA00022741"/>
    </source>
</evidence>
<keyword evidence="6" id="KW-1185">Reference proteome</keyword>
<keyword evidence="1" id="KW-0808">Transferase</keyword>
<evidence type="ECO:0000256" key="4">
    <source>
        <dbReference type="ARBA" id="ARBA00022840"/>
    </source>
</evidence>
<keyword evidence="3" id="KW-0418">Kinase</keyword>
<evidence type="ECO:0000313" key="5">
    <source>
        <dbReference type="EMBL" id="MDZ8119511.1"/>
    </source>
</evidence>
<dbReference type="EMBL" id="JARVCO010000010">
    <property type="protein sequence ID" value="MDZ8119511.1"/>
    <property type="molecule type" value="Genomic_DNA"/>
</dbReference>
<keyword evidence="2" id="KW-0547">Nucleotide-binding</keyword>
<gene>
    <name evidence="5" type="ORF">P9H32_12835</name>
</gene>
<name>A0ABU5MZ86_9BACT</name>
<reference evidence="5 6" key="1">
    <citation type="journal article" date="2024" name="Appl. Environ. Microbiol.">
        <title>Pontiella agarivorans sp. nov., a novel marine anaerobic bacterium capable of degrading macroalgal polysaccharides and fixing nitrogen.</title>
        <authorList>
            <person name="Liu N."/>
            <person name="Kivenson V."/>
            <person name="Peng X."/>
            <person name="Cui Z."/>
            <person name="Lankiewicz T.S."/>
            <person name="Gosselin K.M."/>
            <person name="English C.J."/>
            <person name="Blair E.M."/>
            <person name="O'Malley M.A."/>
            <person name="Valentine D.L."/>
        </authorList>
    </citation>
    <scope>NUCLEOTIDE SEQUENCE [LARGE SCALE GENOMIC DNA]</scope>
    <source>
        <strain evidence="5 6">NLcol2</strain>
    </source>
</reference>
<proteinExistence type="predicted"/>
<dbReference type="InterPro" id="IPR043129">
    <property type="entry name" value="ATPase_NBD"/>
</dbReference>
<dbReference type="PANTHER" id="PTHR21060">
    <property type="entry name" value="ACETATE KINASE"/>
    <property type="match status" value="1"/>
</dbReference>
<comment type="caution">
    <text evidence="5">The sequence shown here is derived from an EMBL/GenBank/DDBJ whole genome shotgun (WGS) entry which is preliminary data.</text>
</comment>
<organism evidence="5 6">
    <name type="scientific">Pontiella agarivorans</name>
    <dbReference type="NCBI Taxonomy" id="3038953"/>
    <lineage>
        <taxon>Bacteria</taxon>
        <taxon>Pseudomonadati</taxon>
        <taxon>Kiritimatiellota</taxon>
        <taxon>Kiritimatiellia</taxon>
        <taxon>Kiritimatiellales</taxon>
        <taxon>Pontiellaceae</taxon>
        <taxon>Pontiella</taxon>
    </lineage>
</organism>
<dbReference type="RefSeq" id="WP_322609293.1">
    <property type="nucleotide sequence ID" value="NZ_JARVCO010000010.1"/>
</dbReference>
<sequence length="357" mass="38613">MKSLLLKLEINALAYGFFPPGKKTAALQGAIPGIRSEISLSTAFQQLLSRIEAAGYSLSEITIGLHVAAGGQGFDTHTEATPDVIEKLRTRIPSAPMHLPAVLELIKCADRHLPSCPVMLFFDTAFFKKLPAREYLYAIDADALEGTGIRRYGYHGLFHEAATQAAEASADPGQPKPEKIISICLEPRPEMAAVLNGKPVMVSGGATPLEGLPGQTSCGDIDSGVVLTLARKEQAGPEQLNQMLSRQSGMLALAGRPVTIEEVLISEEKELALARKVLEYRILLRTGMALAAMDGFDRIVFSGRYAKAGQTLGPRLLKQLPNPGKSPEIDWLCFETPLMQIMAEQIPLLRQPAETTD</sequence>
<dbReference type="Gene3D" id="3.30.420.40">
    <property type="match status" value="2"/>
</dbReference>
<evidence type="ECO:0000256" key="3">
    <source>
        <dbReference type="ARBA" id="ARBA00022777"/>
    </source>
</evidence>
<accession>A0ABU5MZ86</accession>
<evidence type="ECO:0000313" key="6">
    <source>
        <dbReference type="Proteomes" id="UP001290861"/>
    </source>
</evidence>
<dbReference type="Pfam" id="PF00871">
    <property type="entry name" value="Acetate_kinase"/>
    <property type="match status" value="1"/>
</dbReference>
<keyword evidence="4" id="KW-0067">ATP-binding</keyword>
<dbReference type="SUPFAM" id="SSF53067">
    <property type="entry name" value="Actin-like ATPase domain"/>
    <property type="match status" value="2"/>
</dbReference>
<dbReference type="PANTHER" id="PTHR21060:SF15">
    <property type="entry name" value="ACETATE KINASE-RELATED"/>
    <property type="match status" value="1"/>
</dbReference>
<evidence type="ECO:0008006" key="7">
    <source>
        <dbReference type="Google" id="ProtNLM"/>
    </source>
</evidence>
<dbReference type="Proteomes" id="UP001290861">
    <property type="component" value="Unassembled WGS sequence"/>
</dbReference>